<comment type="subcellular location">
    <subcellularLocation>
        <location evidence="1">Nucleus</location>
    </subcellularLocation>
</comment>
<feature type="compositionally biased region" description="Basic and acidic residues" evidence="8">
    <location>
        <begin position="258"/>
        <end position="267"/>
    </location>
</feature>
<evidence type="ECO:0000256" key="2">
    <source>
        <dbReference type="ARBA" id="ARBA00022763"/>
    </source>
</evidence>
<proteinExistence type="inferred from homology"/>
<evidence type="ECO:0000256" key="8">
    <source>
        <dbReference type="SAM" id="MobiDB-lite"/>
    </source>
</evidence>
<dbReference type="PANTHER" id="PTHR32235">
    <property type="entry name" value="NON-HOMOLOGOUS END-JOINING FACTOR 1"/>
    <property type="match status" value="1"/>
</dbReference>
<evidence type="ECO:0000256" key="3">
    <source>
        <dbReference type="ARBA" id="ARBA00023125"/>
    </source>
</evidence>
<dbReference type="Gene3D" id="2.170.210.10">
    <property type="entry name" value="DNA double-strand break repair and VJ recombination XRCC4, N-terminal"/>
    <property type="match status" value="1"/>
</dbReference>
<keyword evidence="12" id="KW-1185">Reference proteome</keyword>
<feature type="compositionally biased region" description="Basic and acidic residues" evidence="8">
    <location>
        <begin position="512"/>
        <end position="538"/>
    </location>
</feature>
<dbReference type="InterPro" id="IPR052287">
    <property type="entry name" value="NHEJ_factor"/>
</dbReference>
<feature type="compositionally biased region" description="Acidic residues" evidence="8">
    <location>
        <begin position="305"/>
        <end position="314"/>
    </location>
</feature>
<feature type="domain" description="XLF-like N-terminal" evidence="9">
    <location>
        <begin position="6"/>
        <end position="122"/>
    </location>
</feature>
<feature type="compositionally biased region" description="Polar residues" evidence="8">
    <location>
        <begin position="478"/>
        <end position="489"/>
    </location>
</feature>
<dbReference type="AlphaFoldDB" id="A0A1V8TUD8"/>
<evidence type="ECO:0000256" key="7">
    <source>
        <dbReference type="ARBA" id="ARBA00044529"/>
    </source>
</evidence>
<dbReference type="CDD" id="cd22285">
    <property type="entry name" value="HD_XLF_N"/>
    <property type="match status" value="1"/>
</dbReference>
<comment type="caution">
    <text evidence="11">The sequence shown here is derived from an EMBL/GenBank/DDBJ whole genome shotgun (WGS) entry which is preliminary data.</text>
</comment>
<dbReference type="InParanoid" id="A0A1V8TUD8"/>
<name>A0A1V8TUD8_9PEZI</name>
<keyword evidence="5" id="KW-0539">Nucleus</keyword>
<evidence type="ECO:0000259" key="10">
    <source>
        <dbReference type="Pfam" id="PF21928"/>
    </source>
</evidence>
<keyword evidence="3" id="KW-0238">DNA-binding</keyword>
<dbReference type="InterPro" id="IPR038051">
    <property type="entry name" value="XRCC4-like_N_sf"/>
</dbReference>
<feature type="domain" description="XLF-like coiled-coil region" evidence="10">
    <location>
        <begin position="128"/>
        <end position="177"/>
    </location>
</feature>
<evidence type="ECO:0000256" key="6">
    <source>
        <dbReference type="ARBA" id="ARBA00025747"/>
    </source>
</evidence>
<dbReference type="InterPro" id="IPR015381">
    <property type="entry name" value="XLF-like_N"/>
</dbReference>
<feature type="compositionally biased region" description="Acidic residues" evidence="8">
    <location>
        <begin position="349"/>
        <end position="360"/>
    </location>
</feature>
<sequence length="547" mass="59532">MAVPTPWRTVQSDNASLPRLLLKADLDRAGYAVILTDLNRVWKQTLDRQAIFDYAKEYRTVIDPSEDDEQFDILSTKVRDALHQHDGTSLSISAARSSDVVLDISIPMPRPLAALQWTFHLAQSPRGAVADTLVYPLLERAQVLRSQIDRLLAELQAKDKVISRITDKLERSAYDLTDVLPVATTVKLNKQTSQREQLSKYVPGLGKFNRGAWTNQLDVAEVSSGAVGVGEDSTSAKKGDADHGEWWRSLKGSIMLGNEEKPADHVPPRSASDANSLSQQVGKMEDDLQRQAAPPGLHATRPVAEEDSAPESDDLDRPSQAAYSGRRPSQGAHDNDAPSQPSFLSNADDGSETEGEEDVVMPDASPRRVIKTRSSSPIAPISPAARTATTVPSSAVKKLGVLRGRKRMASSVEDATPLSTAEEPILEVKQGATRPKSRLGTLGGKAAQKETSPPPQPTPPVASSPSPVKPKRLGTIGGTSATSHVSPHTQETDLERDQRSSRSTSRVTPAVKEVRETSVERANRKRNELKRAIEEKAKVPVKKKRKF</sequence>
<protein>
    <recommendedName>
        <fullName evidence="7">Non-homologous end-joining factor 1</fullName>
    </recommendedName>
</protein>
<dbReference type="GO" id="GO:0006303">
    <property type="term" value="P:double-strand break repair via nonhomologous end joining"/>
    <property type="evidence" value="ECO:0007669"/>
    <property type="project" value="TreeGrafter"/>
</dbReference>
<feature type="compositionally biased region" description="Pro residues" evidence="8">
    <location>
        <begin position="452"/>
        <end position="462"/>
    </location>
</feature>
<feature type="compositionally biased region" description="Low complexity" evidence="8">
    <location>
        <begin position="372"/>
        <end position="390"/>
    </location>
</feature>
<evidence type="ECO:0000259" key="9">
    <source>
        <dbReference type="Pfam" id="PF09302"/>
    </source>
</evidence>
<keyword evidence="4" id="KW-0234">DNA repair</keyword>
<organism evidence="11 12">
    <name type="scientific">Cryoendolithus antarcticus</name>
    <dbReference type="NCBI Taxonomy" id="1507870"/>
    <lineage>
        <taxon>Eukaryota</taxon>
        <taxon>Fungi</taxon>
        <taxon>Dikarya</taxon>
        <taxon>Ascomycota</taxon>
        <taxon>Pezizomycotina</taxon>
        <taxon>Dothideomycetes</taxon>
        <taxon>Dothideomycetidae</taxon>
        <taxon>Cladosporiales</taxon>
        <taxon>Cladosporiaceae</taxon>
        <taxon>Cryoendolithus</taxon>
    </lineage>
</organism>
<feature type="compositionally biased region" description="Polar residues" evidence="8">
    <location>
        <begin position="272"/>
        <end position="281"/>
    </location>
</feature>
<dbReference type="STRING" id="1507870.A0A1V8TUD8"/>
<dbReference type="GO" id="GO:0045027">
    <property type="term" value="F:DNA end binding"/>
    <property type="evidence" value="ECO:0007669"/>
    <property type="project" value="TreeGrafter"/>
</dbReference>
<evidence type="ECO:0000256" key="1">
    <source>
        <dbReference type="ARBA" id="ARBA00004123"/>
    </source>
</evidence>
<gene>
    <name evidence="11" type="ORF">B0A48_00397</name>
</gene>
<dbReference type="Proteomes" id="UP000192596">
    <property type="component" value="Unassembled WGS sequence"/>
</dbReference>
<reference evidence="12" key="1">
    <citation type="submission" date="2017-03" db="EMBL/GenBank/DDBJ databases">
        <title>Genomes of endolithic fungi from Antarctica.</title>
        <authorList>
            <person name="Coleine C."/>
            <person name="Masonjones S."/>
            <person name="Stajich J.E."/>
        </authorList>
    </citation>
    <scope>NUCLEOTIDE SEQUENCE [LARGE SCALE GENOMIC DNA]</scope>
    <source>
        <strain evidence="12">CCFEE 5527</strain>
    </source>
</reference>
<evidence type="ECO:0000256" key="5">
    <source>
        <dbReference type="ARBA" id="ARBA00023242"/>
    </source>
</evidence>
<dbReference type="Pfam" id="PF09302">
    <property type="entry name" value="XLF"/>
    <property type="match status" value="1"/>
</dbReference>
<evidence type="ECO:0000313" key="11">
    <source>
        <dbReference type="EMBL" id="OQO15015.1"/>
    </source>
</evidence>
<comment type="similarity">
    <text evidence="6">Belongs to the XRCC4-XLF family. XLF subfamily.</text>
</comment>
<dbReference type="InterPro" id="IPR053829">
    <property type="entry name" value="XLF-like_CC"/>
</dbReference>
<feature type="compositionally biased region" description="Basic and acidic residues" evidence="8">
    <location>
        <begin position="490"/>
        <end position="500"/>
    </location>
</feature>
<dbReference type="OrthoDB" id="2155935at2759"/>
<accession>A0A1V8TUD8</accession>
<evidence type="ECO:0000256" key="4">
    <source>
        <dbReference type="ARBA" id="ARBA00023204"/>
    </source>
</evidence>
<feature type="region of interest" description="Disordered" evidence="8">
    <location>
        <begin position="258"/>
        <end position="547"/>
    </location>
</feature>
<evidence type="ECO:0000313" key="12">
    <source>
        <dbReference type="Proteomes" id="UP000192596"/>
    </source>
</evidence>
<dbReference type="PANTHER" id="PTHR32235:SF1">
    <property type="entry name" value="NON-HOMOLOGOUS END-JOINING FACTOR 1"/>
    <property type="match status" value="1"/>
</dbReference>
<dbReference type="Pfam" id="PF21928">
    <property type="entry name" value="XLF_CC"/>
    <property type="match status" value="1"/>
</dbReference>
<dbReference type="EMBL" id="NAJO01000001">
    <property type="protein sequence ID" value="OQO15015.1"/>
    <property type="molecule type" value="Genomic_DNA"/>
</dbReference>
<dbReference type="GO" id="GO:0032807">
    <property type="term" value="C:DNA ligase IV complex"/>
    <property type="evidence" value="ECO:0007669"/>
    <property type="project" value="TreeGrafter"/>
</dbReference>
<keyword evidence="2" id="KW-0227">DNA damage</keyword>